<evidence type="ECO:0000256" key="2">
    <source>
        <dbReference type="ARBA" id="ARBA00023136"/>
    </source>
</evidence>
<evidence type="ECO:0000256" key="4">
    <source>
        <dbReference type="ARBA" id="ARBA00046271"/>
    </source>
</evidence>
<evidence type="ECO:0000256" key="5">
    <source>
        <dbReference type="SAM" id="MobiDB-lite"/>
    </source>
</evidence>
<keyword evidence="6" id="KW-0812">Transmembrane</keyword>
<feature type="region of interest" description="Disordered" evidence="5">
    <location>
        <begin position="1"/>
        <end position="22"/>
    </location>
</feature>
<dbReference type="GO" id="GO:0016559">
    <property type="term" value="P:peroxisome fission"/>
    <property type="evidence" value="ECO:0007669"/>
    <property type="project" value="InterPro"/>
</dbReference>
<protein>
    <submittedName>
        <fullName evidence="9">Peroxisomal membrane protein PMP27</fullName>
    </submittedName>
</protein>
<dbReference type="PANTHER" id="PTHR12652">
    <property type="entry name" value="PEROXISOMAL BIOGENESIS FACTOR 11"/>
    <property type="match status" value="1"/>
</dbReference>
<dbReference type="AlphaFoldDB" id="A0A6G1M362"/>
<dbReference type="EMBL" id="WIWS01000032">
    <property type="protein sequence ID" value="KAF3220596.1"/>
    <property type="molecule type" value="Genomic_DNA"/>
</dbReference>
<organism evidence="9 10">
    <name type="scientific">Orbilia oligospora</name>
    <name type="common">Nematode-trapping fungus</name>
    <name type="synonym">Arthrobotrys oligospora</name>
    <dbReference type="NCBI Taxonomy" id="2813651"/>
    <lineage>
        <taxon>Eukaryota</taxon>
        <taxon>Fungi</taxon>
        <taxon>Dikarya</taxon>
        <taxon>Ascomycota</taxon>
        <taxon>Pezizomycotina</taxon>
        <taxon>Orbiliomycetes</taxon>
        <taxon>Orbiliales</taxon>
        <taxon>Orbiliaceae</taxon>
        <taxon>Orbilia</taxon>
    </lineage>
</organism>
<dbReference type="OrthoDB" id="411017at2759"/>
<evidence type="ECO:0000256" key="1">
    <source>
        <dbReference type="ARBA" id="ARBA00022593"/>
    </source>
</evidence>
<dbReference type="Proteomes" id="UP000472727">
    <property type="component" value="Unassembled WGS sequence"/>
</dbReference>
<dbReference type="Proteomes" id="UP000614610">
    <property type="component" value="Unassembled WGS sequence"/>
</dbReference>
<feature type="transmembrane region" description="Helical" evidence="6">
    <location>
        <begin position="215"/>
        <end position="234"/>
    </location>
</feature>
<keyword evidence="3" id="KW-0576">Peroxisome</keyword>
<keyword evidence="2 6" id="KW-0472">Membrane</keyword>
<keyword evidence="6" id="KW-1133">Transmembrane helix</keyword>
<evidence type="ECO:0000256" key="6">
    <source>
        <dbReference type="SAM" id="Phobius"/>
    </source>
</evidence>
<dbReference type="InterPro" id="IPR008733">
    <property type="entry name" value="PEX11"/>
</dbReference>
<evidence type="ECO:0000313" key="10">
    <source>
        <dbReference type="Proteomes" id="UP000472727"/>
    </source>
</evidence>
<evidence type="ECO:0000313" key="11">
    <source>
        <dbReference type="Proteomes" id="UP000483672"/>
    </source>
</evidence>
<comment type="subcellular location">
    <subcellularLocation>
        <location evidence="4">Peroxisome membrane</location>
    </subcellularLocation>
</comment>
<evidence type="ECO:0000313" key="9">
    <source>
        <dbReference type="EMBL" id="KAF3220596.1"/>
    </source>
</evidence>
<proteinExistence type="predicted"/>
<keyword evidence="1" id="KW-0962">Peroxisome biogenesis</keyword>
<dbReference type="EMBL" id="WIPF01000087">
    <property type="protein sequence ID" value="KAF3211625.1"/>
    <property type="molecule type" value="Genomic_DNA"/>
</dbReference>
<accession>A0A6G1M362</accession>
<dbReference type="EMBL" id="WIWT01000101">
    <property type="protein sequence ID" value="KAF3201027.1"/>
    <property type="molecule type" value="Genomic_DNA"/>
</dbReference>
<evidence type="ECO:0000313" key="7">
    <source>
        <dbReference type="EMBL" id="KAF3201027.1"/>
    </source>
</evidence>
<sequence>MDQQTPPRTPVLEGSTPDDEIKKHQDGITVTGLGIIGSGHSLAPSKNLELSTSSSIKTIVNSEVAAMASAGQLVFPKAVLYGRTINRVIKLLQSANGIDKIIRTIQYTSRLIAHIMLLKNLHTPNTSTAAAGIRRQFGLTRRLLRCFNNIGQINVTINLIREGRQRINNDFMGYILELIEGLGYTGFGIADSLGYLPEAGIMGIPYKGVVDKLAFHFWLYALVASIVGGLVKVMRLRRRLGRYSSIFPIEQATIESTSHLVESTDGNENEKVQILQTMQELPPTPPDSPIPATQVSVNDAALSVVKGLEEQQFNTGLSVIGNAADIIFPLAALKVKGFSALSDGVMGFAGCISSAVGMRKAWKATA</sequence>
<evidence type="ECO:0000313" key="8">
    <source>
        <dbReference type="EMBL" id="KAF3211625.1"/>
    </source>
</evidence>
<dbReference type="Pfam" id="PF05648">
    <property type="entry name" value="PEX11"/>
    <property type="match status" value="1"/>
</dbReference>
<reference evidence="10 11" key="1">
    <citation type="submission" date="2019-06" db="EMBL/GenBank/DDBJ databases">
        <authorList>
            <person name="Palmer J.M."/>
        </authorList>
    </citation>
    <scope>NUCLEOTIDE SEQUENCE [LARGE SCALE GENOMIC DNA]</scope>
    <source>
        <strain evidence="9 10">TWF106</strain>
        <strain evidence="8 11">TWF191</strain>
        <strain evidence="7">TWF679</strain>
    </source>
</reference>
<feature type="transmembrane region" description="Helical" evidence="6">
    <location>
        <begin position="171"/>
        <end position="195"/>
    </location>
</feature>
<dbReference type="Proteomes" id="UP000483672">
    <property type="component" value="Unassembled WGS sequence"/>
</dbReference>
<dbReference type="GO" id="GO:0005778">
    <property type="term" value="C:peroxisomal membrane"/>
    <property type="evidence" value="ECO:0007669"/>
    <property type="project" value="UniProtKB-SubCell"/>
</dbReference>
<comment type="caution">
    <text evidence="9">The sequence shown here is derived from an EMBL/GenBank/DDBJ whole genome shotgun (WGS) entry which is preliminary data.</text>
</comment>
<dbReference type="PANTHER" id="PTHR12652:SF23">
    <property type="entry name" value="MICROBODY (PEROXISOME) PROLIFERATION PROTEIN PEROXIN 11B (EUROFUNG)"/>
    <property type="match status" value="1"/>
</dbReference>
<name>A0A6G1M362_ORBOL</name>
<evidence type="ECO:0000256" key="3">
    <source>
        <dbReference type="ARBA" id="ARBA00023140"/>
    </source>
</evidence>
<gene>
    <name evidence="9" type="primary">PEX11_1</name>
    <name evidence="8" type="synonym">PEX11_2</name>
    <name evidence="9" type="ORF">TWF106_006656</name>
    <name evidence="8" type="ORF">TWF191_010703</name>
    <name evidence="7" type="ORF">TWF679_000514</name>
</gene>